<organism evidence="10 11">
    <name type="scientific">Pogona vitticeps</name>
    <name type="common">central bearded dragon</name>
    <dbReference type="NCBI Taxonomy" id="103695"/>
    <lineage>
        <taxon>Eukaryota</taxon>
        <taxon>Metazoa</taxon>
        <taxon>Chordata</taxon>
        <taxon>Craniata</taxon>
        <taxon>Vertebrata</taxon>
        <taxon>Euteleostomi</taxon>
        <taxon>Lepidosauria</taxon>
        <taxon>Squamata</taxon>
        <taxon>Bifurcata</taxon>
        <taxon>Unidentata</taxon>
        <taxon>Episquamata</taxon>
        <taxon>Toxicofera</taxon>
        <taxon>Iguania</taxon>
        <taxon>Acrodonta</taxon>
        <taxon>Agamidae</taxon>
        <taxon>Amphibolurinae</taxon>
        <taxon>Pogona</taxon>
    </lineage>
</organism>
<gene>
    <name evidence="11 12" type="primary">LOC110091669</name>
</gene>
<evidence type="ECO:0000256" key="5">
    <source>
        <dbReference type="ARBA" id="ARBA00022702"/>
    </source>
</evidence>
<comment type="function">
    <text evidence="8">Stimulates the secretion of gonadotropins.</text>
</comment>
<feature type="signal peptide" evidence="9">
    <location>
        <begin position="1"/>
        <end position="24"/>
    </location>
</feature>
<dbReference type="OrthoDB" id="8490433at2759"/>
<dbReference type="RefSeq" id="XP_072858424.1">
    <property type="nucleotide sequence ID" value="XM_073002323.1"/>
</dbReference>
<dbReference type="GeneID" id="110091669"/>
<comment type="subcellular location">
    <subcellularLocation>
        <location evidence="1 8">Secreted</location>
    </subcellularLocation>
</comment>
<proteinExistence type="inferred from homology"/>
<keyword evidence="7 8" id="KW-0027">Amidation</keyword>
<dbReference type="InParanoid" id="A0A6J0VFA5"/>
<name>A0A6J0VFA5_9SAUR</name>
<dbReference type="Pfam" id="PF00446">
    <property type="entry name" value="GnRH"/>
    <property type="match status" value="1"/>
</dbReference>
<keyword evidence="3" id="KW-0964">Secreted</keyword>
<keyword evidence="4" id="KW-0165">Cleavage on pair of basic residues</keyword>
<dbReference type="Proteomes" id="UP001652642">
    <property type="component" value="Chromosome 5"/>
</dbReference>
<dbReference type="KEGG" id="pvt:110091669"/>
<keyword evidence="5 8" id="KW-0372">Hormone</keyword>
<reference evidence="11 12" key="1">
    <citation type="submission" date="2025-05" db="UniProtKB">
        <authorList>
            <consortium name="RefSeq"/>
        </authorList>
    </citation>
    <scope>IDENTIFICATION</scope>
</reference>
<dbReference type="AlphaFoldDB" id="A0A6J0VFA5"/>
<dbReference type="GO" id="GO:0031530">
    <property type="term" value="F:gonadotropin-releasing hormone receptor binding"/>
    <property type="evidence" value="ECO:0007669"/>
    <property type="project" value="TreeGrafter"/>
</dbReference>
<dbReference type="InterPro" id="IPR002012">
    <property type="entry name" value="GnRH"/>
</dbReference>
<accession>A0A6J0VFA5</accession>
<dbReference type="PANTHER" id="PTHR10522">
    <property type="entry name" value="GONADOLIBERIN"/>
    <property type="match status" value="1"/>
</dbReference>
<dbReference type="InterPro" id="IPR019792">
    <property type="entry name" value="Gonadoliberin"/>
</dbReference>
<dbReference type="GO" id="GO:0005615">
    <property type="term" value="C:extracellular space"/>
    <property type="evidence" value="ECO:0007669"/>
    <property type="project" value="TreeGrafter"/>
</dbReference>
<evidence type="ECO:0000313" key="12">
    <source>
        <dbReference type="RefSeq" id="XP_072858424.1"/>
    </source>
</evidence>
<evidence type="ECO:0000256" key="9">
    <source>
        <dbReference type="SAM" id="SignalP"/>
    </source>
</evidence>
<evidence type="ECO:0000256" key="6">
    <source>
        <dbReference type="ARBA" id="ARBA00022729"/>
    </source>
</evidence>
<protein>
    <recommendedName>
        <fullName evidence="8">Progonadoliberin</fullName>
    </recommendedName>
    <component>
        <recommendedName>
            <fullName evidence="8">Gonadoliberin</fullName>
        </recommendedName>
        <alternativeName>
            <fullName evidence="8">Gonadotropin-releasing hormone</fullName>
            <shortName evidence="8">GnRH</shortName>
        </alternativeName>
        <alternativeName>
            <fullName evidence="8">Luliberin</fullName>
        </alternativeName>
        <alternativeName>
            <fullName evidence="8">Luteinizing hormone-releasing hormone</fullName>
            <shortName evidence="8">LH-RH</shortName>
        </alternativeName>
    </component>
    <component>
        <recommendedName>
            <fullName evidence="8">GnRH-associated peptide</fullName>
        </recommendedName>
        <alternativeName>
            <fullName evidence="8">GnRH-associated peptide</fullName>
        </alternativeName>
    </component>
</protein>
<dbReference type="PROSITE" id="PS00473">
    <property type="entry name" value="GNRH"/>
    <property type="match status" value="1"/>
</dbReference>
<evidence type="ECO:0000256" key="3">
    <source>
        <dbReference type="ARBA" id="ARBA00022525"/>
    </source>
</evidence>
<dbReference type="RefSeq" id="XP_020671521.2">
    <property type="nucleotide sequence ID" value="XM_020815862.2"/>
</dbReference>
<evidence type="ECO:0000256" key="4">
    <source>
        <dbReference type="ARBA" id="ARBA00022685"/>
    </source>
</evidence>
<feature type="chain" id="PRO_5045019223" description="Progonadoliberin" evidence="9">
    <location>
        <begin position="25"/>
        <end position="86"/>
    </location>
</feature>
<keyword evidence="10" id="KW-1185">Reference proteome</keyword>
<evidence type="ECO:0000256" key="1">
    <source>
        <dbReference type="ARBA" id="ARBA00004613"/>
    </source>
</evidence>
<sequence>MGCQKSLLLFLCLVLTVSLHRSAAQHWSHGWYPGGKREVDSPRSTEVSEDIKLCDGEECSSVKIPRDKMVKTLLADMLARQLQKKK</sequence>
<keyword evidence="6 9" id="KW-0732">Signal</keyword>
<dbReference type="PANTHER" id="PTHR10522:SF6">
    <property type="entry name" value="PROGONADOLIBERIN-2"/>
    <property type="match status" value="1"/>
</dbReference>
<comment type="similarity">
    <text evidence="2 8">Belongs to the GnRH family.</text>
</comment>
<evidence type="ECO:0000313" key="11">
    <source>
        <dbReference type="RefSeq" id="XP_020671521.2"/>
    </source>
</evidence>
<evidence type="ECO:0000313" key="10">
    <source>
        <dbReference type="Proteomes" id="UP001652642"/>
    </source>
</evidence>
<dbReference type="GO" id="GO:0005183">
    <property type="term" value="F:gonadotropin hormone-releasing hormone activity"/>
    <property type="evidence" value="ECO:0007669"/>
    <property type="project" value="TreeGrafter"/>
</dbReference>
<evidence type="ECO:0000256" key="7">
    <source>
        <dbReference type="ARBA" id="ARBA00022815"/>
    </source>
</evidence>
<evidence type="ECO:0000256" key="2">
    <source>
        <dbReference type="ARBA" id="ARBA00010968"/>
    </source>
</evidence>
<evidence type="ECO:0000256" key="8">
    <source>
        <dbReference type="RuleBase" id="RU000635"/>
    </source>
</evidence>